<dbReference type="GO" id="GO:0006235">
    <property type="term" value="P:dTTP biosynthetic process"/>
    <property type="evidence" value="ECO:0007669"/>
    <property type="project" value="UniProtKB-UniRule"/>
</dbReference>
<evidence type="ECO:0000256" key="9">
    <source>
        <dbReference type="ARBA" id="ARBA00048743"/>
    </source>
</evidence>
<dbReference type="FunFam" id="3.40.50.300:FF:000225">
    <property type="entry name" value="Thymidylate kinase"/>
    <property type="match status" value="1"/>
</dbReference>
<dbReference type="Proteomes" id="UP000004080">
    <property type="component" value="Unassembled WGS sequence"/>
</dbReference>
<dbReference type="InterPro" id="IPR018094">
    <property type="entry name" value="Thymidylate_kinase"/>
</dbReference>
<name>I8AFQ5_9BACL</name>
<evidence type="ECO:0000256" key="8">
    <source>
        <dbReference type="ARBA" id="ARBA00022840"/>
    </source>
</evidence>
<comment type="catalytic activity">
    <reaction evidence="9 11">
        <text>dTMP + ATP = dTDP + ADP</text>
        <dbReference type="Rhea" id="RHEA:13517"/>
        <dbReference type="ChEBI" id="CHEBI:30616"/>
        <dbReference type="ChEBI" id="CHEBI:58369"/>
        <dbReference type="ChEBI" id="CHEBI:63528"/>
        <dbReference type="ChEBI" id="CHEBI:456216"/>
        <dbReference type="EC" id="2.7.4.9"/>
    </reaction>
</comment>
<dbReference type="Pfam" id="PF02223">
    <property type="entry name" value="Thymidylate_kin"/>
    <property type="match status" value="1"/>
</dbReference>
<gene>
    <name evidence="11 13" type="primary">tmk</name>
    <name evidence="13" type="ORF">A374_16838</name>
</gene>
<reference evidence="13 14" key="1">
    <citation type="journal article" date="2012" name="J. Bacteriol.">
        <title>Genome of Bacillus macauensis ZFHKF-1, a Long-Chain-Forming Bacterium.</title>
        <authorList>
            <person name="Cai L."/>
            <person name="Zhang T."/>
        </authorList>
    </citation>
    <scope>NUCLEOTIDE SEQUENCE [LARGE SCALE GENOMIC DNA]</scope>
    <source>
        <strain evidence="13 14">ZFHKF-1</strain>
    </source>
</reference>
<evidence type="ECO:0000259" key="12">
    <source>
        <dbReference type="Pfam" id="PF02223"/>
    </source>
</evidence>
<dbReference type="HAMAP" id="MF_00165">
    <property type="entry name" value="Thymidylate_kinase"/>
    <property type="match status" value="1"/>
</dbReference>
<dbReference type="STRING" id="1196324.A374_16838"/>
<evidence type="ECO:0000256" key="1">
    <source>
        <dbReference type="ARBA" id="ARBA00009776"/>
    </source>
</evidence>
<dbReference type="InterPro" id="IPR027417">
    <property type="entry name" value="P-loop_NTPase"/>
</dbReference>
<comment type="function">
    <text evidence="10 11">Phosphorylation of dTMP to form dTDP in both de novo and salvage pathways of dTTP synthesis.</text>
</comment>
<dbReference type="PANTHER" id="PTHR10344">
    <property type="entry name" value="THYMIDYLATE KINASE"/>
    <property type="match status" value="1"/>
</dbReference>
<accession>I8AFQ5</accession>
<feature type="binding site" evidence="11">
    <location>
        <begin position="10"/>
        <end position="17"/>
    </location>
    <ligand>
        <name>ATP</name>
        <dbReference type="ChEBI" id="CHEBI:30616"/>
    </ligand>
</feature>
<dbReference type="RefSeq" id="WP_007203440.1">
    <property type="nucleotide sequence ID" value="NZ_AKKV01000038.1"/>
</dbReference>
<dbReference type="OrthoDB" id="9774907at2"/>
<evidence type="ECO:0000256" key="10">
    <source>
        <dbReference type="ARBA" id="ARBA00057735"/>
    </source>
</evidence>
<evidence type="ECO:0000256" key="11">
    <source>
        <dbReference type="HAMAP-Rule" id="MF_00165"/>
    </source>
</evidence>
<dbReference type="Gene3D" id="3.40.50.300">
    <property type="entry name" value="P-loop containing nucleotide triphosphate hydrolases"/>
    <property type="match status" value="1"/>
</dbReference>
<dbReference type="NCBIfam" id="TIGR00041">
    <property type="entry name" value="DTMP_kinase"/>
    <property type="match status" value="1"/>
</dbReference>
<evidence type="ECO:0000256" key="4">
    <source>
        <dbReference type="ARBA" id="ARBA00022679"/>
    </source>
</evidence>
<dbReference type="GO" id="GO:0005829">
    <property type="term" value="C:cytosol"/>
    <property type="evidence" value="ECO:0007669"/>
    <property type="project" value="TreeGrafter"/>
</dbReference>
<dbReference type="GO" id="GO:0005524">
    <property type="term" value="F:ATP binding"/>
    <property type="evidence" value="ECO:0007669"/>
    <property type="project" value="UniProtKB-UniRule"/>
</dbReference>
<dbReference type="SUPFAM" id="SSF52540">
    <property type="entry name" value="P-loop containing nucleoside triphosphate hydrolases"/>
    <property type="match status" value="1"/>
</dbReference>
<dbReference type="EC" id="2.7.4.9" evidence="2 11"/>
<comment type="similarity">
    <text evidence="1 11">Belongs to the thymidylate kinase family.</text>
</comment>
<evidence type="ECO:0000256" key="6">
    <source>
        <dbReference type="ARBA" id="ARBA00022741"/>
    </source>
</evidence>
<dbReference type="CDD" id="cd01672">
    <property type="entry name" value="TMPK"/>
    <property type="match status" value="1"/>
</dbReference>
<sequence length="214" mass="24039">MNGLFITVEGPDGSGKSTQIILLKEFLEQQGIPHVVTREPGGTAISDRIRSLILDPAHQEMVDETEVLLYAASRAQHVKEKIMPALAEGKVVLCDRFVDASIAYQAYGLGIPVEEVKAVNRFATGGLMPHRSYLIDIEPGDGRKRMMHRYAGESMDRIEQKELDYHERVRAGFKSLYNENEGRFCLVDGSQSVEAVFHTIEKDMKILLSNRYNT</sequence>
<keyword evidence="14" id="KW-1185">Reference proteome</keyword>
<dbReference type="AlphaFoldDB" id="I8AFQ5"/>
<keyword evidence="7 11" id="KW-0418">Kinase</keyword>
<keyword evidence="8 11" id="KW-0067">ATP-binding</keyword>
<dbReference type="GO" id="GO:0004798">
    <property type="term" value="F:dTMP kinase activity"/>
    <property type="evidence" value="ECO:0007669"/>
    <property type="project" value="UniProtKB-UniRule"/>
</dbReference>
<evidence type="ECO:0000256" key="3">
    <source>
        <dbReference type="ARBA" id="ARBA00017144"/>
    </source>
</evidence>
<organism evidence="13 14">
    <name type="scientific">Fictibacillus macauensis ZFHKF-1</name>
    <dbReference type="NCBI Taxonomy" id="1196324"/>
    <lineage>
        <taxon>Bacteria</taxon>
        <taxon>Bacillati</taxon>
        <taxon>Bacillota</taxon>
        <taxon>Bacilli</taxon>
        <taxon>Bacillales</taxon>
        <taxon>Fictibacillaceae</taxon>
        <taxon>Fictibacillus</taxon>
    </lineage>
</organism>
<evidence type="ECO:0000313" key="14">
    <source>
        <dbReference type="Proteomes" id="UP000004080"/>
    </source>
</evidence>
<evidence type="ECO:0000313" key="13">
    <source>
        <dbReference type="EMBL" id="EIT84209.1"/>
    </source>
</evidence>
<keyword evidence="4 11" id="KW-0808">Transferase</keyword>
<dbReference type="GO" id="GO:0006233">
    <property type="term" value="P:dTDP biosynthetic process"/>
    <property type="evidence" value="ECO:0007669"/>
    <property type="project" value="InterPro"/>
</dbReference>
<evidence type="ECO:0000256" key="7">
    <source>
        <dbReference type="ARBA" id="ARBA00022777"/>
    </source>
</evidence>
<dbReference type="InterPro" id="IPR039430">
    <property type="entry name" value="Thymidylate_kin-like_dom"/>
</dbReference>
<dbReference type="PANTHER" id="PTHR10344:SF4">
    <property type="entry name" value="UMP-CMP KINASE 2, MITOCHONDRIAL"/>
    <property type="match status" value="1"/>
</dbReference>
<evidence type="ECO:0000256" key="5">
    <source>
        <dbReference type="ARBA" id="ARBA00022727"/>
    </source>
</evidence>
<keyword evidence="5 11" id="KW-0545">Nucleotide biosynthesis</keyword>
<proteinExistence type="inferred from homology"/>
<protein>
    <recommendedName>
        <fullName evidence="3 11">Thymidylate kinase</fullName>
        <ecNumber evidence="2 11">2.7.4.9</ecNumber>
    </recommendedName>
    <alternativeName>
        <fullName evidence="11">dTMP kinase</fullName>
    </alternativeName>
</protein>
<dbReference type="PATRIC" id="fig|1196324.3.peg.3442"/>
<evidence type="ECO:0000256" key="2">
    <source>
        <dbReference type="ARBA" id="ARBA00012980"/>
    </source>
</evidence>
<dbReference type="eggNOG" id="COG0125">
    <property type="taxonomic scope" value="Bacteria"/>
</dbReference>
<comment type="caution">
    <text evidence="13">The sequence shown here is derived from an EMBL/GenBank/DDBJ whole genome shotgun (WGS) entry which is preliminary data.</text>
</comment>
<keyword evidence="6 11" id="KW-0547">Nucleotide-binding</keyword>
<feature type="domain" description="Thymidylate kinase-like" evidence="12">
    <location>
        <begin position="8"/>
        <end position="200"/>
    </location>
</feature>
<dbReference type="GO" id="GO:0006227">
    <property type="term" value="P:dUDP biosynthetic process"/>
    <property type="evidence" value="ECO:0007669"/>
    <property type="project" value="TreeGrafter"/>
</dbReference>
<dbReference type="EMBL" id="AKKV01000038">
    <property type="protein sequence ID" value="EIT84209.1"/>
    <property type="molecule type" value="Genomic_DNA"/>
</dbReference>